<dbReference type="InterPro" id="IPR036188">
    <property type="entry name" value="FAD/NAD-bd_sf"/>
</dbReference>
<evidence type="ECO:0000313" key="10">
    <source>
        <dbReference type="Proteomes" id="UP001589834"/>
    </source>
</evidence>
<dbReference type="InterPro" id="IPR038220">
    <property type="entry name" value="PHOX_C_sf"/>
</dbReference>
<dbReference type="NCBIfam" id="NF006144">
    <property type="entry name" value="PRK08294.1"/>
    <property type="match status" value="1"/>
</dbReference>
<dbReference type="Gene3D" id="3.50.50.60">
    <property type="entry name" value="FAD/NAD(P)-binding domain"/>
    <property type="match status" value="1"/>
</dbReference>
<keyword evidence="9" id="KW-0503">Monooxygenase</keyword>
<keyword evidence="4" id="KW-0274">FAD</keyword>
<keyword evidence="10" id="KW-1185">Reference proteome</keyword>
<dbReference type="Pfam" id="PF01494">
    <property type="entry name" value="FAD_binding_3"/>
    <property type="match status" value="1"/>
</dbReference>
<dbReference type="EMBL" id="JBHLTN010000007">
    <property type="protein sequence ID" value="MFC0591876.1"/>
    <property type="molecule type" value="Genomic_DNA"/>
</dbReference>
<dbReference type="SUPFAM" id="SSF51905">
    <property type="entry name" value="FAD/NAD(P)-binding domain"/>
    <property type="match status" value="1"/>
</dbReference>
<evidence type="ECO:0000256" key="6">
    <source>
        <dbReference type="SAM" id="MobiDB-lite"/>
    </source>
</evidence>
<dbReference type="PANTHER" id="PTHR43004">
    <property type="entry name" value="TRK SYSTEM POTASSIUM UPTAKE PROTEIN"/>
    <property type="match status" value="1"/>
</dbReference>
<dbReference type="PRINTS" id="PR00420">
    <property type="entry name" value="RNGMNOXGNASE"/>
</dbReference>
<comment type="caution">
    <text evidence="9">The sequence shown here is derived from an EMBL/GenBank/DDBJ whole genome shotgun (WGS) entry which is preliminary data.</text>
</comment>
<dbReference type="CDD" id="cd02979">
    <property type="entry name" value="PHOX_C"/>
    <property type="match status" value="1"/>
</dbReference>
<feature type="domain" description="FAD-binding" evidence="7">
    <location>
        <begin position="33"/>
        <end position="404"/>
    </location>
</feature>
<dbReference type="Pfam" id="PF07976">
    <property type="entry name" value="Phe_hydrox_dim"/>
    <property type="match status" value="1"/>
</dbReference>
<organism evidence="9 10">
    <name type="scientific">Ottowia pentelensis</name>
    <dbReference type="NCBI Taxonomy" id="511108"/>
    <lineage>
        <taxon>Bacteria</taxon>
        <taxon>Pseudomonadati</taxon>
        <taxon>Pseudomonadota</taxon>
        <taxon>Betaproteobacteria</taxon>
        <taxon>Burkholderiales</taxon>
        <taxon>Comamonadaceae</taxon>
        <taxon>Ottowia</taxon>
    </lineage>
</organism>
<comment type="cofactor">
    <cofactor evidence="1">
        <name>FAD</name>
        <dbReference type="ChEBI" id="CHEBI:57692"/>
    </cofactor>
</comment>
<comment type="similarity">
    <text evidence="2">Belongs to the PheA/TfdB FAD monooxygenase family.</text>
</comment>
<dbReference type="InterPro" id="IPR036249">
    <property type="entry name" value="Thioredoxin-like_sf"/>
</dbReference>
<feature type="domain" description="Phenol hydroxylase-like C-terminal dimerisation" evidence="8">
    <location>
        <begin position="441"/>
        <end position="629"/>
    </location>
</feature>
<gene>
    <name evidence="9" type="ORF">ACFFGG_04835</name>
</gene>
<dbReference type="Gene3D" id="3.30.9.10">
    <property type="entry name" value="D-Amino Acid Oxidase, subunit A, domain 2"/>
    <property type="match status" value="1"/>
</dbReference>
<evidence type="ECO:0000256" key="3">
    <source>
        <dbReference type="ARBA" id="ARBA00022630"/>
    </source>
</evidence>
<name>A0ABV6PPW6_9BURK</name>
<accession>A0ABV6PPW6</accession>
<dbReference type="PANTHER" id="PTHR43004:SF19">
    <property type="entry name" value="BINDING MONOOXYGENASE, PUTATIVE (JCVI)-RELATED"/>
    <property type="match status" value="1"/>
</dbReference>
<evidence type="ECO:0000256" key="2">
    <source>
        <dbReference type="ARBA" id="ARBA00007801"/>
    </source>
</evidence>
<dbReference type="SUPFAM" id="SSF54373">
    <property type="entry name" value="FAD-linked reductases, C-terminal domain"/>
    <property type="match status" value="1"/>
</dbReference>
<dbReference type="RefSeq" id="WP_377480469.1">
    <property type="nucleotide sequence ID" value="NZ_JBHLTN010000007.1"/>
</dbReference>
<dbReference type="InterPro" id="IPR012941">
    <property type="entry name" value="Phe_hydrox_C_dim_dom"/>
</dbReference>
<feature type="region of interest" description="Disordered" evidence="6">
    <location>
        <begin position="1"/>
        <end position="22"/>
    </location>
</feature>
<keyword evidence="5" id="KW-0560">Oxidoreductase</keyword>
<dbReference type="InterPro" id="IPR002938">
    <property type="entry name" value="FAD-bd"/>
</dbReference>
<evidence type="ECO:0000313" key="9">
    <source>
        <dbReference type="EMBL" id="MFC0591876.1"/>
    </source>
</evidence>
<keyword evidence="3" id="KW-0285">Flavoprotein</keyword>
<evidence type="ECO:0000256" key="1">
    <source>
        <dbReference type="ARBA" id="ARBA00001974"/>
    </source>
</evidence>
<protein>
    <submittedName>
        <fullName evidence="9">FAD-binding monooxygenase</fullName>
    </submittedName>
</protein>
<evidence type="ECO:0000256" key="4">
    <source>
        <dbReference type="ARBA" id="ARBA00022827"/>
    </source>
</evidence>
<reference evidence="9 10" key="1">
    <citation type="submission" date="2024-09" db="EMBL/GenBank/DDBJ databases">
        <authorList>
            <person name="Sun Q."/>
            <person name="Mori K."/>
        </authorList>
    </citation>
    <scope>NUCLEOTIDE SEQUENCE [LARGE SCALE GENOMIC DNA]</scope>
    <source>
        <strain evidence="9 10">NCAIM B.02336</strain>
    </source>
</reference>
<evidence type="ECO:0000259" key="8">
    <source>
        <dbReference type="Pfam" id="PF07976"/>
    </source>
</evidence>
<dbReference type="SUPFAM" id="SSF52833">
    <property type="entry name" value="Thioredoxin-like"/>
    <property type="match status" value="1"/>
</dbReference>
<dbReference type="Gene3D" id="3.40.30.20">
    <property type="match status" value="1"/>
</dbReference>
<proteinExistence type="inferred from homology"/>
<dbReference type="Proteomes" id="UP001589834">
    <property type="component" value="Unassembled WGS sequence"/>
</dbReference>
<sequence>MKFHHQGYVSGDPRIQPAAGVGIDRPTELPEQVDVLIVGAGPAGMLAAAQLAQFPDIDTRIVERRSGRLEVGQADGIQPRSVETFQAFGFADRIVAEGCLIVETAFWKPDPQAPARIVRTSRVLEDPNGVSEFPHITVNQARVLDYFAEAMANAATRMTPDWGLEFQDLQVADAGDYPVSVTLVHGDGPNKGQTRRVRARYVVGADGAHSRVRGAIGCTPSGDTSNHAWGVMDVLAVTDFPDIRVKCAIQSSHDGSILLIPREGGHMVRFYVDLGDVDPNARATVRQTTVEQTIARAQKIMHPYTLDVREVAWYSVYEVGHRVCDRFDDVLAEHAGQRAPRVFIAGDASHTHSAKAGQGMNVSMQDGFNLGWKLAHVLQGRSPARLLSTYSAERQRIGEDIIAFDKRWASIMAKPPGEAQDASELEQGYLQITEFAQGFMTQYQPSMITGPAQHQALATGYPIGKRFRSARATRVADGAALQIGHEARADGRWRLYVFADKAPAGADSAVKALADWLAQSPRSPVHGFTPAGLDANAWFELKVVYQQEHTAIDLGQVPAVFLPRIGAHGLIDYEGVYATTPGDDIFDVRGIDRQGAMVLVRPDQYVAHVLPLTATEALGDFIAGFALPQR</sequence>
<dbReference type="GO" id="GO:0004497">
    <property type="term" value="F:monooxygenase activity"/>
    <property type="evidence" value="ECO:0007669"/>
    <property type="project" value="UniProtKB-KW"/>
</dbReference>
<evidence type="ECO:0000256" key="5">
    <source>
        <dbReference type="ARBA" id="ARBA00023002"/>
    </source>
</evidence>
<dbReference type="InterPro" id="IPR050641">
    <property type="entry name" value="RIFMO-like"/>
</dbReference>
<evidence type="ECO:0000259" key="7">
    <source>
        <dbReference type="Pfam" id="PF01494"/>
    </source>
</evidence>